<dbReference type="Gene3D" id="3.80.10.10">
    <property type="entry name" value="Ribonuclease Inhibitor"/>
    <property type="match status" value="1"/>
</dbReference>
<organism evidence="2 3">
    <name type="scientific">Serendipita vermifera MAFF 305830</name>
    <dbReference type="NCBI Taxonomy" id="933852"/>
    <lineage>
        <taxon>Eukaryota</taxon>
        <taxon>Fungi</taxon>
        <taxon>Dikarya</taxon>
        <taxon>Basidiomycota</taxon>
        <taxon>Agaricomycotina</taxon>
        <taxon>Agaricomycetes</taxon>
        <taxon>Sebacinales</taxon>
        <taxon>Serendipitaceae</taxon>
        <taxon>Serendipita</taxon>
    </lineage>
</organism>
<feature type="compositionally biased region" description="Low complexity" evidence="1">
    <location>
        <begin position="369"/>
        <end position="383"/>
    </location>
</feature>
<sequence length="389" mass="44538">MHINQLPPEILEEIFFHAVNGINGLHSDRKDLFLTCKSWYRLVVAQVRLWTTISWSNLILATIRCPNLASFAQIIERTGNAALNLTFELPACRTDPFEFDHLELVNKKQTPEYQGWISRCQSLTLVAHPLVREYDPAATLEAVFGPAGYTFASLECLVLRHVCYSQPPGKSRIFLDQISTSAPNLYRLEIEYLWDAHVLKELFERTDIQERIRELKLPMDIDSSVPWDAMRSLTHLHITRKNTSFPKSVNLRELIAPNLRRIHMEGDFPVDYLPSKAIIKQVSIKLVGASKIFTMRSTLSELASCHEPIRQRHRRLPPIIFPVSVSFVSEKITKDPPTFFLHTRDRSKLNTHRSSLAMLPSPSSISTNPPLRSSPSSALPRRPQYLPRS</sequence>
<evidence type="ECO:0000313" key="3">
    <source>
        <dbReference type="Proteomes" id="UP000054097"/>
    </source>
</evidence>
<evidence type="ECO:0000256" key="1">
    <source>
        <dbReference type="SAM" id="MobiDB-lite"/>
    </source>
</evidence>
<feature type="region of interest" description="Disordered" evidence="1">
    <location>
        <begin position="353"/>
        <end position="389"/>
    </location>
</feature>
<dbReference type="EMBL" id="KN824397">
    <property type="protein sequence ID" value="KIM21002.1"/>
    <property type="molecule type" value="Genomic_DNA"/>
</dbReference>
<gene>
    <name evidence="2" type="ORF">M408DRAFT_29903</name>
</gene>
<proteinExistence type="predicted"/>
<reference evidence="3" key="2">
    <citation type="submission" date="2015-01" db="EMBL/GenBank/DDBJ databases">
        <title>Evolutionary Origins and Diversification of the Mycorrhizal Mutualists.</title>
        <authorList>
            <consortium name="DOE Joint Genome Institute"/>
            <consortium name="Mycorrhizal Genomics Consortium"/>
            <person name="Kohler A."/>
            <person name="Kuo A."/>
            <person name="Nagy L.G."/>
            <person name="Floudas D."/>
            <person name="Copeland A."/>
            <person name="Barry K.W."/>
            <person name="Cichocki N."/>
            <person name="Veneault-Fourrey C."/>
            <person name="LaButti K."/>
            <person name="Lindquist E.A."/>
            <person name="Lipzen A."/>
            <person name="Lundell T."/>
            <person name="Morin E."/>
            <person name="Murat C."/>
            <person name="Riley R."/>
            <person name="Ohm R."/>
            <person name="Sun H."/>
            <person name="Tunlid A."/>
            <person name="Henrissat B."/>
            <person name="Grigoriev I.V."/>
            <person name="Hibbett D.S."/>
            <person name="Martin F."/>
        </authorList>
    </citation>
    <scope>NUCLEOTIDE SEQUENCE [LARGE SCALE GENOMIC DNA]</scope>
    <source>
        <strain evidence="3">MAFF 305830</strain>
    </source>
</reference>
<accession>A0A0C2WUB2</accession>
<dbReference type="AlphaFoldDB" id="A0A0C2WUB2"/>
<keyword evidence="3" id="KW-1185">Reference proteome</keyword>
<evidence type="ECO:0000313" key="2">
    <source>
        <dbReference type="EMBL" id="KIM21002.1"/>
    </source>
</evidence>
<dbReference type="HOGENOM" id="CLU_059782_0_0_1"/>
<name>A0A0C2WUB2_SERVB</name>
<reference evidence="2 3" key="1">
    <citation type="submission" date="2014-04" db="EMBL/GenBank/DDBJ databases">
        <authorList>
            <consortium name="DOE Joint Genome Institute"/>
            <person name="Kuo A."/>
            <person name="Zuccaro A."/>
            <person name="Kohler A."/>
            <person name="Nagy L.G."/>
            <person name="Floudas D."/>
            <person name="Copeland A."/>
            <person name="Barry K.W."/>
            <person name="Cichocki N."/>
            <person name="Veneault-Fourrey C."/>
            <person name="LaButti K."/>
            <person name="Lindquist E.A."/>
            <person name="Lipzen A."/>
            <person name="Lundell T."/>
            <person name="Morin E."/>
            <person name="Murat C."/>
            <person name="Sun H."/>
            <person name="Tunlid A."/>
            <person name="Henrissat B."/>
            <person name="Grigoriev I.V."/>
            <person name="Hibbett D.S."/>
            <person name="Martin F."/>
            <person name="Nordberg H.P."/>
            <person name="Cantor M.N."/>
            <person name="Hua S.X."/>
        </authorList>
    </citation>
    <scope>NUCLEOTIDE SEQUENCE [LARGE SCALE GENOMIC DNA]</scope>
    <source>
        <strain evidence="2 3">MAFF 305830</strain>
    </source>
</reference>
<dbReference type="InterPro" id="IPR032675">
    <property type="entry name" value="LRR_dom_sf"/>
</dbReference>
<dbReference type="Proteomes" id="UP000054097">
    <property type="component" value="Unassembled WGS sequence"/>
</dbReference>
<protein>
    <submittedName>
        <fullName evidence="2">Uncharacterized protein</fullName>
    </submittedName>
</protein>